<reference evidence="4" key="1">
    <citation type="submission" date="2017-02" db="UniProtKB">
        <authorList>
            <consortium name="WormBaseParasite"/>
        </authorList>
    </citation>
    <scope>IDENTIFICATION</scope>
</reference>
<organism evidence="4">
    <name type="scientific">Enterobius vermicularis</name>
    <name type="common">Human pinworm</name>
    <dbReference type="NCBI Taxonomy" id="51028"/>
    <lineage>
        <taxon>Eukaryota</taxon>
        <taxon>Metazoa</taxon>
        <taxon>Ecdysozoa</taxon>
        <taxon>Nematoda</taxon>
        <taxon>Chromadorea</taxon>
        <taxon>Rhabditida</taxon>
        <taxon>Spirurina</taxon>
        <taxon>Oxyuridomorpha</taxon>
        <taxon>Oxyuroidea</taxon>
        <taxon>Oxyuridae</taxon>
        <taxon>Enterobius</taxon>
    </lineage>
</organism>
<evidence type="ECO:0000313" key="2">
    <source>
        <dbReference type="EMBL" id="VDD94340.1"/>
    </source>
</evidence>
<sequence length="76" mass="8453">MREKRVVNMATYHSCSAYTETVREHKKVKGAAPGQPAAITASQPTTSASGYRQRHQHKQTAKTAKQLEMTMHKNGL</sequence>
<proteinExistence type="predicted"/>
<keyword evidence="3" id="KW-1185">Reference proteome</keyword>
<evidence type="ECO:0000313" key="4">
    <source>
        <dbReference type="WBParaSite" id="EVEC_0000967801-mRNA-1"/>
    </source>
</evidence>
<reference evidence="2 3" key="2">
    <citation type="submission" date="2018-10" db="EMBL/GenBank/DDBJ databases">
        <authorList>
            <consortium name="Pathogen Informatics"/>
        </authorList>
    </citation>
    <scope>NUCLEOTIDE SEQUENCE [LARGE SCALE GENOMIC DNA]</scope>
</reference>
<name>A0A0N4VFZ7_ENTVE</name>
<feature type="region of interest" description="Disordered" evidence="1">
    <location>
        <begin position="29"/>
        <end position="76"/>
    </location>
</feature>
<protein>
    <submittedName>
        <fullName evidence="2 4">Uncharacterized protein</fullName>
    </submittedName>
</protein>
<dbReference type="AlphaFoldDB" id="A0A0N4VFZ7"/>
<evidence type="ECO:0000256" key="1">
    <source>
        <dbReference type="SAM" id="MobiDB-lite"/>
    </source>
</evidence>
<gene>
    <name evidence="2" type="ORF">EVEC_LOCUS9091</name>
</gene>
<feature type="compositionally biased region" description="Polar residues" evidence="1">
    <location>
        <begin position="40"/>
        <end position="50"/>
    </location>
</feature>
<evidence type="ECO:0000313" key="3">
    <source>
        <dbReference type="Proteomes" id="UP000274131"/>
    </source>
</evidence>
<dbReference type="EMBL" id="UXUI01009805">
    <property type="protein sequence ID" value="VDD94340.1"/>
    <property type="molecule type" value="Genomic_DNA"/>
</dbReference>
<dbReference type="Proteomes" id="UP000274131">
    <property type="component" value="Unassembled WGS sequence"/>
</dbReference>
<accession>A0A0N4VFZ7</accession>
<dbReference type="WBParaSite" id="EVEC_0000967801-mRNA-1">
    <property type="protein sequence ID" value="EVEC_0000967801-mRNA-1"/>
    <property type="gene ID" value="EVEC_0000967801"/>
</dbReference>